<gene>
    <name evidence="2" type="ORF">ARALYDRAFT_663119</name>
</gene>
<evidence type="ECO:0000256" key="1">
    <source>
        <dbReference type="SAM" id="MobiDB-lite"/>
    </source>
</evidence>
<feature type="compositionally biased region" description="Polar residues" evidence="1">
    <location>
        <begin position="62"/>
        <end position="71"/>
    </location>
</feature>
<name>D7LYP4_ARALL</name>
<dbReference type="HOGENOM" id="CLU_2472141_0_0_1"/>
<keyword evidence="3" id="KW-1185">Reference proteome</keyword>
<organism evidence="3">
    <name type="scientific">Arabidopsis lyrata subsp. lyrata</name>
    <name type="common">Lyre-leaved rock-cress</name>
    <dbReference type="NCBI Taxonomy" id="81972"/>
    <lineage>
        <taxon>Eukaryota</taxon>
        <taxon>Viridiplantae</taxon>
        <taxon>Streptophyta</taxon>
        <taxon>Embryophyta</taxon>
        <taxon>Tracheophyta</taxon>
        <taxon>Spermatophyta</taxon>
        <taxon>Magnoliopsida</taxon>
        <taxon>eudicotyledons</taxon>
        <taxon>Gunneridae</taxon>
        <taxon>Pentapetalae</taxon>
        <taxon>rosids</taxon>
        <taxon>malvids</taxon>
        <taxon>Brassicales</taxon>
        <taxon>Brassicaceae</taxon>
        <taxon>Camelineae</taxon>
        <taxon>Arabidopsis</taxon>
    </lineage>
</organism>
<evidence type="ECO:0000313" key="3">
    <source>
        <dbReference type="Proteomes" id="UP000008694"/>
    </source>
</evidence>
<dbReference type="Proteomes" id="UP000008694">
    <property type="component" value="Unassembled WGS sequence"/>
</dbReference>
<dbReference type="Gramene" id="Al_scaffold_0006_3184">
    <property type="protein sequence ID" value="Al_scaffold_0006_3184"/>
    <property type="gene ID" value="Al_scaffold_0006_3184"/>
</dbReference>
<proteinExistence type="predicted"/>
<evidence type="ECO:0000313" key="2">
    <source>
        <dbReference type="EMBL" id="EFH50892.1"/>
    </source>
</evidence>
<accession>D7LYP4</accession>
<reference evidence="3" key="1">
    <citation type="journal article" date="2011" name="Nat. Genet.">
        <title>The Arabidopsis lyrata genome sequence and the basis of rapid genome size change.</title>
        <authorList>
            <person name="Hu T.T."/>
            <person name="Pattyn P."/>
            <person name="Bakker E.G."/>
            <person name="Cao J."/>
            <person name="Cheng J.-F."/>
            <person name="Clark R.M."/>
            <person name="Fahlgren N."/>
            <person name="Fawcett J.A."/>
            <person name="Grimwood J."/>
            <person name="Gundlach H."/>
            <person name="Haberer G."/>
            <person name="Hollister J.D."/>
            <person name="Ossowski S."/>
            <person name="Ottilar R.P."/>
            <person name="Salamov A.A."/>
            <person name="Schneeberger K."/>
            <person name="Spannagl M."/>
            <person name="Wang X."/>
            <person name="Yang L."/>
            <person name="Nasrallah M.E."/>
            <person name="Bergelson J."/>
            <person name="Carrington J.C."/>
            <person name="Gaut B.S."/>
            <person name="Schmutz J."/>
            <person name="Mayer K.F.X."/>
            <person name="Van de Peer Y."/>
            <person name="Grigoriev I.V."/>
            <person name="Nordborg M."/>
            <person name="Weigel D."/>
            <person name="Guo Y.-L."/>
        </authorList>
    </citation>
    <scope>NUCLEOTIDE SEQUENCE [LARGE SCALE GENOMIC DNA]</scope>
    <source>
        <strain evidence="3">cv. MN47</strain>
    </source>
</reference>
<dbReference type="EMBL" id="GL348718">
    <property type="protein sequence ID" value="EFH50892.1"/>
    <property type="molecule type" value="Genomic_DNA"/>
</dbReference>
<sequence length="88" mass="9753">MGTSKSDLVMEDVPEMQDNDLTECIKLTESTYNLLDMKENIRMRGYHVLATDEEGRAFSVDESGNSKGTNTHKAKEGIKEGMVAISIP</sequence>
<dbReference type="AlphaFoldDB" id="D7LYP4"/>
<feature type="region of interest" description="Disordered" evidence="1">
    <location>
        <begin position="59"/>
        <end position="80"/>
    </location>
</feature>
<protein>
    <submittedName>
        <fullName evidence="2">Predicted protein</fullName>
    </submittedName>
</protein>